<comment type="caution">
    <text evidence="1">The sequence shown here is derived from an EMBL/GenBank/DDBJ whole genome shotgun (WGS) entry which is preliminary data.</text>
</comment>
<dbReference type="OrthoDB" id="10348931at2759"/>
<sequence>MKLTEDFNEIPTLGFITSTQFAMRIWNLSTVLRSIHGLHIIPPNLEFEWMRLENEVKSKAKSIIGIPSSLKEDLVAVIIPIGKHIKEIRLFLHFSPDIENLPYLSYLHHWTLYGTVDTESFERMLANDRRLSNWFRFSLACNDCFEDIIDEVFELVKDKAIKYKGFTSSREMQIYWTFRKTGDVRSFVSTVRPPSENIVRSNYTAEELAFMHSIKKRNRAGIEYFLNYLPRHRVENITEEHFSSLIDTIVYGGFLALPARLEEQRCDALYFLLSRLNGNVRDNILRQNAFLVLNNFLRYPFFGLFDKYATLLVSHLKEDNTLDLIRRIVLLQFQNEHLFGYELFKDFWSICPEEHKTYVKKECITYHFPGQGLVLSAIEM</sequence>
<keyword evidence="2" id="KW-1185">Reference proteome</keyword>
<name>A0A8X6XMW9_9ARAC</name>
<organism evidence="1 2">
    <name type="scientific">Trichonephila inaurata madagascariensis</name>
    <dbReference type="NCBI Taxonomy" id="2747483"/>
    <lineage>
        <taxon>Eukaryota</taxon>
        <taxon>Metazoa</taxon>
        <taxon>Ecdysozoa</taxon>
        <taxon>Arthropoda</taxon>
        <taxon>Chelicerata</taxon>
        <taxon>Arachnida</taxon>
        <taxon>Araneae</taxon>
        <taxon>Araneomorphae</taxon>
        <taxon>Entelegynae</taxon>
        <taxon>Araneoidea</taxon>
        <taxon>Nephilidae</taxon>
        <taxon>Trichonephila</taxon>
        <taxon>Trichonephila inaurata</taxon>
    </lineage>
</organism>
<evidence type="ECO:0000313" key="1">
    <source>
        <dbReference type="EMBL" id="GFY56917.1"/>
    </source>
</evidence>
<evidence type="ECO:0000313" key="2">
    <source>
        <dbReference type="Proteomes" id="UP000886998"/>
    </source>
</evidence>
<gene>
    <name evidence="1" type="ORF">TNIN_103051</name>
</gene>
<reference evidence="1" key="1">
    <citation type="submission" date="2020-08" db="EMBL/GenBank/DDBJ databases">
        <title>Multicomponent nature underlies the extraordinary mechanical properties of spider dragline silk.</title>
        <authorList>
            <person name="Kono N."/>
            <person name="Nakamura H."/>
            <person name="Mori M."/>
            <person name="Yoshida Y."/>
            <person name="Ohtoshi R."/>
            <person name="Malay A.D."/>
            <person name="Moran D.A.P."/>
            <person name="Tomita M."/>
            <person name="Numata K."/>
            <person name="Arakawa K."/>
        </authorList>
    </citation>
    <scope>NUCLEOTIDE SEQUENCE</scope>
</reference>
<dbReference type="AlphaFoldDB" id="A0A8X6XMW9"/>
<dbReference type="EMBL" id="BMAV01011197">
    <property type="protein sequence ID" value="GFY56917.1"/>
    <property type="molecule type" value="Genomic_DNA"/>
</dbReference>
<dbReference type="Proteomes" id="UP000886998">
    <property type="component" value="Unassembled WGS sequence"/>
</dbReference>
<accession>A0A8X6XMW9</accession>
<proteinExistence type="predicted"/>
<protein>
    <submittedName>
        <fullName evidence="1">Uncharacterized protein</fullName>
    </submittedName>
</protein>